<accession>A0A8S3GGD2</accession>
<dbReference type="EMBL" id="CAJOBH010262928">
    <property type="protein sequence ID" value="CAF5157654.1"/>
    <property type="molecule type" value="Genomic_DNA"/>
</dbReference>
<dbReference type="SUPFAM" id="SSF58104">
    <property type="entry name" value="Methyl-accepting chemotaxis protein (MCP) signaling domain"/>
    <property type="match status" value="1"/>
</dbReference>
<gene>
    <name evidence="1" type="ORF">BYL167_LOCUS73782</name>
</gene>
<dbReference type="AlphaFoldDB" id="A0A8S3GGD2"/>
<organism evidence="1 2">
    <name type="scientific">Rotaria magnacalcarata</name>
    <dbReference type="NCBI Taxonomy" id="392030"/>
    <lineage>
        <taxon>Eukaryota</taxon>
        <taxon>Metazoa</taxon>
        <taxon>Spiralia</taxon>
        <taxon>Gnathifera</taxon>
        <taxon>Rotifera</taxon>
        <taxon>Eurotatoria</taxon>
        <taxon>Bdelloidea</taxon>
        <taxon>Philodinida</taxon>
        <taxon>Philodinidae</taxon>
        <taxon>Rotaria</taxon>
    </lineage>
</organism>
<protein>
    <submittedName>
        <fullName evidence="1">Uncharacterized protein</fullName>
    </submittedName>
</protein>
<comment type="caution">
    <text evidence="1">The sequence shown here is derived from an EMBL/GenBank/DDBJ whole genome shotgun (WGS) entry which is preliminary data.</text>
</comment>
<name>A0A8S3GGD2_9BILA</name>
<dbReference type="Proteomes" id="UP000681967">
    <property type="component" value="Unassembled WGS sequence"/>
</dbReference>
<reference evidence="1" key="1">
    <citation type="submission" date="2021-02" db="EMBL/GenBank/DDBJ databases">
        <authorList>
            <person name="Nowell W R."/>
        </authorList>
    </citation>
    <scope>NUCLEOTIDE SEQUENCE</scope>
</reference>
<feature type="non-terminal residue" evidence="1">
    <location>
        <position position="1"/>
    </location>
</feature>
<evidence type="ECO:0000313" key="1">
    <source>
        <dbReference type="EMBL" id="CAF5157654.1"/>
    </source>
</evidence>
<proteinExistence type="predicted"/>
<sequence>NFVPGETTVSSNVVAENTRSISETTQNGFNQTMKPLMKLCEDTNQLMKDMLKQTTEQTRLMNELINCPRELQKTTQQLSHIVHMQAKVSQAQQNNNDHNLTFVSGQSRQRNIF</sequence>
<evidence type="ECO:0000313" key="2">
    <source>
        <dbReference type="Proteomes" id="UP000681967"/>
    </source>
</evidence>